<evidence type="ECO:0000313" key="8">
    <source>
        <dbReference type="Proteomes" id="UP000024547"/>
    </source>
</evidence>
<evidence type="ECO:0000256" key="4">
    <source>
        <dbReference type="PROSITE-ProRule" id="PRU00473"/>
    </source>
</evidence>
<dbReference type="InterPro" id="IPR006664">
    <property type="entry name" value="OMP_bac"/>
</dbReference>
<evidence type="ECO:0000313" key="6">
    <source>
        <dbReference type="EMBL" id="HAE94840.1"/>
    </source>
</evidence>
<dbReference type="PROSITE" id="PS51257">
    <property type="entry name" value="PROKAR_LIPOPROTEIN"/>
    <property type="match status" value="1"/>
</dbReference>
<evidence type="ECO:0000259" key="5">
    <source>
        <dbReference type="PROSITE" id="PS51123"/>
    </source>
</evidence>
<feature type="domain" description="OmpA-like" evidence="5">
    <location>
        <begin position="176"/>
        <end position="293"/>
    </location>
</feature>
<comment type="subcellular location">
    <subcellularLocation>
        <location evidence="1">Cell outer membrane</location>
    </subcellularLocation>
</comment>
<dbReference type="PRINTS" id="PR01021">
    <property type="entry name" value="OMPADOMAIN"/>
</dbReference>
<dbReference type="RefSeq" id="WP_051602519.1">
    <property type="nucleotide sequence ID" value="NZ_AWFH01000005.1"/>
</dbReference>
<dbReference type="EMBL" id="AWFH01000005">
    <property type="protein sequence ID" value="KCZ63594.1"/>
    <property type="molecule type" value="Genomic_DNA"/>
</dbReference>
<dbReference type="AlphaFoldDB" id="A0A059E6N4"/>
<sequence>MTFDRLFAGSVSAMACLGLVACGGEEVDAEPVSTASESNQCVPLAEGQYYWDGSAFVVSPTPPAAPAAEPEPVIRRTADGADWVTALERTFPDAGYPWMGLHASGPIAVLTGLAPDAEAKALGFASGRAAIEENAEAAPDVTLIVNGISIEEGGRGVGDALVSLSNGDVDAMRCQAAFNNTMRGRTIMFQSNLAIISPTSEDLLDAVSGVALLCNDYAIEIGGHTDSRGSNDYNEVISTQRAEAVRDYLVERGVDASALTAVGYGETRPLDRAETYEAWAKNRRMEFKVSERR</sequence>
<comment type="caution">
    <text evidence="7">The sequence shown here is derived from an EMBL/GenBank/DDBJ whole genome shotgun (WGS) entry which is preliminary data.</text>
</comment>
<dbReference type="PANTHER" id="PTHR30329:SF21">
    <property type="entry name" value="LIPOPROTEIN YIAD-RELATED"/>
    <property type="match status" value="1"/>
</dbReference>
<evidence type="ECO:0000313" key="9">
    <source>
        <dbReference type="Proteomes" id="UP000259173"/>
    </source>
</evidence>
<dbReference type="PATRIC" id="fig|1280948.3.peg.1031"/>
<gene>
    <name evidence="6" type="ORF">DCG65_09775</name>
    <name evidence="7" type="ORF">HY36_13960</name>
</gene>
<dbReference type="eggNOG" id="COG2885">
    <property type="taxonomic scope" value="Bacteria"/>
</dbReference>
<keyword evidence="8" id="KW-1185">Reference proteome</keyword>
<protein>
    <submittedName>
        <fullName evidence="6">OmpA family protein</fullName>
    </submittedName>
</protein>
<evidence type="ECO:0000256" key="1">
    <source>
        <dbReference type="ARBA" id="ARBA00004442"/>
    </source>
</evidence>
<proteinExistence type="predicted"/>
<dbReference type="EMBL" id="DMBR01000296">
    <property type="protein sequence ID" value="HAE94840.1"/>
    <property type="molecule type" value="Genomic_DNA"/>
</dbReference>
<reference evidence="7 8" key="1">
    <citation type="journal article" date="2014" name="Antonie Van Leeuwenhoek">
        <title>Hyphomonas beringensis sp. nov. and Hyphomonas chukchiensis sp. nov., isolated from surface seawater of the Bering Sea and Chukchi Sea.</title>
        <authorList>
            <person name="Li C."/>
            <person name="Lai Q."/>
            <person name="Li G."/>
            <person name="Dong C."/>
            <person name="Wang J."/>
            <person name="Liao Y."/>
            <person name="Shao Z."/>
        </authorList>
    </citation>
    <scope>NUCLEOTIDE SEQUENCE [LARGE SCALE GENOMIC DNA]</scope>
    <source>
        <strain evidence="7 8">22II1-22F38</strain>
    </source>
</reference>
<organism evidence="7 8">
    <name type="scientific">Hyphomonas atlantica</name>
    <dbReference type="NCBI Taxonomy" id="1280948"/>
    <lineage>
        <taxon>Bacteria</taxon>
        <taxon>Pseudomonadati</taxon>
        <taxon>Pseudomonadota</taxon>
        <taxon>Alphaproteobacteria</taxon>
        <taxon>Hyphomonadales</taxon>
        <taxon>Hyphomonadaceae</taxon>
        <taxon>Hyphomonas</taxon>
    </lineage>
</organism>
<dbReference type="PROSITE" id="PS51123">
    <property type="entry name" value="OMPA_2"/>
    <property type="match status" value="1"/>
</dbReference>
<keyword evidence="2 4" id="KW-0472">Membrane</keyword>
<evidence type="ECO:0000313" key="7">
    <source>
        <dbReference type="EMBL" id="KCZ63594.1"/>
    </source>
</evidence>
<dbReference type="PANTHER" id="PTHR30329">
    <property type="entry name" value="STATOR ELEMENT OF FLAGELLAR MOTOR COMPLEX"/>
    <property type="match status" value="1"/>
</dbReference>
<dbReference type="Gene3D" id="3.30.1330.60">
    <property type="entry name" value="OmpA-like domain"/>
    <property type="match status" value="1"/>
</dbReference>
<evidence type="ECO:0000256" key="3">
    <source>
        <dbReference type="ARBA" id="ARBA00023237"/>
    </source>
</evidence>
<dbReference type="STRING" id="1280948.HY36_13960"/>
<dbReference type="Proteomes" id="UP000259173">
    <property type="component" value="Unassembled WGS sequence"/>
</dbReference>
<dbReference type="Pfam" id="PF00691">
    <property type="entry name" value="OmpA"/>
    <property type="match status" value="1"/>
</dbReference>
<dbReference type="InterPro" id="IPR036737">
    <property type="entry name" value="OmpA-like_sf"/>
</dbReference>
<keyword evidence="3" id="KW-0998">Cell outer membrane</keyword>
<reference evidence="6 9" key="2">
    <citation type="journal article" date="2018" name="Nat. Biotechnol.">
        <title>A standardized bacterial taxonomy based on genome phylogeny substantially revises the tree of life.</title>
        <authorList>
            <person name="Parks D.H."/>
            <person name="Chuvochina M."/>
            <person name="Waite D.W."/>
            <person name="Rinke C."/>
            <person name="Skarshewski A."/>
            <person name="Chaumeil P.A."/>
            <person name="Hugenholtz P."/>
        </authorList>
    </citation>
    <scope>NUCLEOTIDE SEQUENCE [LARGE SCALE GENOMIC DNA]</scope>
    <source>
        <strain evidence="6">UBA8557</strain>
    </source>
</reference>
<dbReference type="InterPro" id="IPR050330">
    <property type="entry name" value="Bact_OuterMem_StrucFunc"/>
</dbReference>
<accession>A0A059E6N4</accession>
<dbReference type="CDD" id="cd07185">
    <property type="entry name" value="OmpA_C-like"/>
    <property type="match status" value="1"/>
</dbReference>
<dbReference type="OrthoDB" id="5525824at2"/>
<evidence type="ECO:0000256" key="2">
    <source>
        <dbReference type="ARBA" id="ARBA00023136"/>
    </source>
</evidence>
<dbReference type="SUPFAM" id="SSF103088">
    <property type="entry name" value="OmpA-like"/>
    <property type="match status" value="1"/>
</dbReference>
<dbReference type="GO" id="GO:0009279">
    <property type="term" value="C:cell outer membrane"/>
    <property type="evidence" value="ECO:0007669"/>
    <property type="project" value="UniProtKB-SubCell"/>
</dbReference>
<dbReference type="Proteomes" id="UP000024547">
    <property type="component" value="Unassembled WGS sequence"/>
</dbReference>
<dbReference type="InterPro" id="IPR006665">
    <property type="entry name" value="OmpA-like"/>
</dbReference>
<name>A0A059E6N4_9PROT</name>